<evidence type="ECO:0000256" key="5">
    <source>
        <dbReference type="ARBA" id="ARBA00022840"/>
    </source>
</evidence>
<dbReference type="FunFam" id="1.10.730.10:FF:000006">
    <property type="entry name" value="Arginyl-tRNA synthetase 2, mitochondrial"/>
    <property type="match status" value="1"/>
</dbReference>
<keyword evidence="3 10" id="KW-0436">Ligase</keyword>
<name>A0A067MDF2_BOTB1</name>
<dbReference type="InParanoid" id="A0A067MDF2"/>
<dbReference type="GO" id="GO:0032543">
    <property type="term" value="P:mitochondrial translation"/>
    <property type="evidence" value="ECO:0007669"/>
    <property type="project" value="TreeGrafter"/>
</dbReference>
<comment type="catalytic activity">
    <reaction evidence="9">
        <text>tRNA(Arg) + L-arginine + ATP = L-arginyl-tRNA(Arg) + AMP + diphosphate</text>
        <dbReference type="Rhea" id="RHEA:20301"/>
        <dbReference type="Rhea" id="RHEA-COMP:9658"/>
        <dbReference type="Rhea" id="RHEA-COMP:9673"/>
        <dbReference type="ChEBI" id="CHEBI:30616"/>
        <dbReference type="ChEBI" id="CHEBI:32682"/>
        <dbReference type="ChEBI" id="CHEBI:33019"/>
        <dbReference type="ChEBI" id="CHEBI:78442"/>
        <dbReference type="ChEBI" id="CHEBI:78513"/>
        <dbReference type="ChEBI" id="CHEBI:456215"/>
        <dbReference type="EC" id="6.1.1.19"/>
    </reaction>
</comment>
<dbReference type="Gene3D" id="3.40.50.620">
    <property type="entry name" value="HUPs"/>
    <property type="match status" value="1"/>
</dbReference>
<protein>
    <recommendedName>
        <fullName evidence="2">arginine--tRNA ligase</fullName>
        <ecNumber evidence="2">6.1.1.19</ecNumber>
    </recommendedName>
    <alternativeName>
        <fullName evidence="8">Arginyl-tRNA synthetase</fullName>
    </alternativeName>
</protein>
<evidence type="ECO:0000256" key="8">
    <source>
        <dbReference type="ARBA" id="ARBA00033033"/>
    </source>
</evidence>
<organism evidence="12 13">
    <name type="scientific">Botryobasidium botryosum (strain FD-172 SS1)</name>
    <dbReference type="NCBI Taxonomy" id="930990"/>
    <lineage>
        <taxon>Eukaryota</taxon>
        <taxon>Fungi</taxon>
        <taxon>Dikarya</taxon>
        <taxon>Basidiomycota</taxon>
        <taxon>Agaricomycotina</taxon>
        <taxon>Agaricomycetes</taxon>
        <taxon>Cantharellales</taxon>
        <taxon>Botryobasidiaceae</taxon>
        <taxon>Botryobasidium</taxon>
    </lineage>
</organism>
<evidence type="ECO:0000313" key="12">
    <source>
        <dbReference type="EMBL" id="KDQ09621.1"/>
    </source>
</evidence>
<gene>
    <name evidence="12" type="ORF">BOTBODRAFT_164596</name>
</gene>
<evidence type="ECO:0000256" key="1">
    <source>
        <dbReference type="ARBA" id="ARBA00005594"/>
    </source>
</evidence>
<keyword evidence="4 10" id="KW-0547">Nucleotide-binding</keyword>
<evidence type="ECO:0000313" key="13">
    <source>
        <dbReference type="Proteomes" id="UP000027195"/>
    </source>
</evidence>
<evidence type="ECO:0000256" key="3">
    <source>
        <dbReference type="ARBA" id="ARBA00022598"/>
    </source>
</evidence>
<dbReference type="Gene3D" id="1.10.730.10">
    <property type="entry name" value="Isoleucyl-tRNA Synthetase, Domain 1"/>
    <property type="match status" value="1"/>
</dbReference>
<evidence type="ECO:0000256" key="7">
    <source>
        <dbReference type="ARBA" id="ARBA00023146"/>
    </source>
</evidence>
<dbReference type="InterPro" id="IPR009080">
    <property type="entry name" value="tRNAsynth_Ia_anticodon-bd"/>
</dbReference>
<dbReference type="SMART" id="SM00836">
    <property type="entry name" value="DALR_1"/>
    <property type="match status" value="1"/>
</dbReference>
<keyword evidence="7 10" id="KW-0030">Aminoacyl-tRNA synthetase</keyword>
<dbReference type="Pfam" id="PF05746">
    <property type="entry name" value="DALR_1"/>
    <property type="match status" value="1"/>
</dbReference>
<dbReference type="FunCoup" id="A0A067MDF2">
    <property type="interactions" value="630"/>
</dbReference>
<sequence length="589" mass="66349">MATSIPGTDPARNPFDAFRAAVAIALNRSIPALPIDKAYEGVDIGKKGGDFSVAMPRYRLAGKKPDEWAAQVAADFVADDHLESVTQQGPFLYFNARTETLVKKVLTTIDDLTHRTESGLPEYGTNKSGQGKKLVIEYSSPNIAKQFHVGHLRSTIIGTFLANVYKANGWDVTSINYLGDWGKQFGLIAVGFEKYGSEEELERDAIKHLYDVYVKINKDAEADETVHDQARAHFKRMEEGDESALIHWRKWREESIAKYKEEYARLNVAFDIYSGESQVGKESQENAVKRMEELGIVSDSAGAKVVDLEKYKLGKAVVRKKDGTSIYLTRDIGAAIERYEKFKFDKMIYVVASQQDLHLAQFFKVLSLLEYPWASTLEHVNFGMVQGMSTRKGTAVFLDDIIREAGNTMLEQMKKNEEKYAAVENPEETSQEIGITGIKIQDMTAKRINNYTFSWSRMLSFEGDTGPYLQYAHVRLSSMERKNPNLVPLPEPASIPISTLTEPKAREIVYLLATYPDAVRTAQEKHEPSGIVLFAMRLSHAISSAWEVLPVKGEKDEEKARARMWLFLCARDVLGAAMRLLSIRPLERM</sequence>
<dbReference type="Proteomes" id="UP000027195">
    <property type="component" value="Unassembled WGS sequence"/>
</dbReference>
<evidence type="ECO:0000256" key="6">
    <source>
        <dbReference type="ARBA" id="ARBA00022917"/>
    </source>
</evidence>
<dbReference type="GO" id="GO:0006420">
    <property type="term" value="P:arginyl-tRNA aminoacylation"/>
    <property type="evidence" value="ECO:0007669"/>
    <property type="project" value="InterPro"/>
</dbReference>
<evidence type="ECO:0000256" key="10">
    <source>
        <dbReference type="RuleBase" id="RU363038"/>
    </source>
</evidence>
<dbReference type="PANTHER" id="PTHR11956:SF11">
    <property type="entry name" value="ARGININE--TRNA LIGASE, MITOCHONDRIAL-RELATED"/>
    <property type="match status" value="1"/>
</dbReference>
<comment type="similarity">
    <text evidence="1 10">Belongs to the class-I aminoacyl-tRNA synthetase family.</text>
</comment>
<dbReference type="PROSITE" id="PS00178">
    <property type="entry name" value="AA_TRNA_LIGASE_I"/>
    <property type="match status" value="1"/>
</dbReference>
<dbReference type="Pfam" id="PF00750">
    <property type="entry name" value="tRNA-synt_1d"/>
    <property type="match status" value="1"/>
</dbReference>
<dbReference type="SUPFAM" id="SSF55190">
    <property type="entry name" value="Arginyl-tRNA synthetase (ArgRS), N-terminal 'additional' domain"/>
    <property type="match status" value="1"/>
</dbReference>
<keyword evidence="5 10" id="KW-0067">ATP-binding</keyword>
<dbReference type="CDD" id="cd00671">
    <property type="entry name" value="ArgRS_core"/>
    <property type="match status" value="1"/>
</dbReference>
<dbReference type="GO" id="GO:0005524">
    <property type="term" value="F:ATP binding"/>
    <property type="evidence" value="ECO:0007669"/>
    <property type="project" value="UniProtKB-KW"/>
</dbReference>
<dbReference type="Gene3D" id="3.30.1360.70">
    <property type="entry name" value="Arginyl tRNA synthetase N-terminal domain"/>
    <property type="match status" value="1"/>
</dbReference>
<dbReference type="FunFam" id="3.40.50.620:FF:000058">
    <property type="entry name" value="Mitochondrial arginyl-tRNA synthetase"/>
    <property type="match status" value="1"/>
</dbReference>
<dbReference type="InterPro" id="IPR001278">
    <property type="entry name" value="Arg-tRNA-ligase"/>
</dbReference>
<reference evidence="13" key="1">
    <citation type="journal article" date="2014" name="Proc. Natl. Acad. Sci. U.S.A.">
        <title>Extensive sampling of basidiomycete genomes demonstrates inadequacy of the white-rot/brown-rot paradigm for wood decay fungi.</title>
        <authorList>
            <person name="Riley R."/>
            <person name="Salamov A.A."/>
            <person name="Brown D.W."/>
            <person name="Nagy L.G."/>
            <person name="Floudas D."/>
            <person name="Held B.W."/>
            <person name="Levasseur A."/>
            <person name="Lombard V."/>
            <person name="Morin E."/>
            <person name="Otillar R."/>
            <person name="Lindquist E.A."/>
            <person name="Sun H."/>
            <person name="LaButti K.M."/>
            <person name="Schmutz J."/>
            <person name="Jabbour D."/>
            <person name="Luo H."/>
            <person name="Baker S.E."/>
            <person name="Pisabarro A.G."/>
            <person name="Walton J.D."/>
            <person name="Blanchette R.A."/>
            <person name="Henrissat B."/>
            <person name="Martin F."/>
            <person name="Cullen D."/>
            <person name="Hibbett D.S."/>
            <person name="Grigoriev I.V."/>
        </authorList>
    </citation>
    <scope>NUCLEOTIDE SEQUENCE [LARGE SCALE GENOMIC DNA]</scope>
    <source>
        <strain evidence="13">FD-172 SS1</strain>
    </source>
</reference>
<dbReference type="InterPro" id="IPR008909">
    <property type="entry name" value="DALR_anticod-bd"/>
</dbReference>
<dbReference type="GO" id="GO:0005739">
    <property type="term" value="C:mitochondrion"/>
    <property type="evidence" value="ECO:0007669"/>
    <property type="project" value="TreeGrafter"/>
</dbReference>
<accession>A0A067MDF2</accession>
<dbReference type="SUPFAM" id="SSF47323">
    <property type="entry name" value="Anticodon-binding domain of a subclass of class I aminoacyl-tRNA synthetases"/>
    <property type="match status" value="1"/>
</dbReference>
<dbReference type="PRINTS" id="PR01038">
    <property type="entry name" value="TRNASYNTHARG"/>
</dbReference>
<dbReference type="PANTHER" id="PTHR11956">
    <property type="entry name" value="ARGINYL-TRNA SYNTHETASE"/>
    <property type="match status" value="1"/>
</dbReference>
<dbReference type="HOGENOM" id="CLU_006406_6_2_1"/>
<dbReference type="GO" id="GO:0004814">
    <property type="term" value="F:arginine-tRNA ligase activity"/>
    <property type="evidence" value="ECO:0007669"/>
    <property type="project" value="UniProtKB-EC"/>
</dbReference>
<dbReference type="InterPro" id="IPR036695">
    <property type="entry name" value="Arg-tRNA-synth_N_sf"/>
</dbReference>
<keyword evidence="13" id="KW-1185">Reference proteome</keyword>
<dbReference type="AlphaFoldDB" id="A0A067MDF2"/>
<dbReference type="InterPro" id="IPR001412">
    <property type="entry name" value="aa-tRNA-synth_I_CS"/>
</dbReference>
<dbReference type="OrthoDB" id="68056at2759"/>
<dbReference type="NCBIfam" id="TIGR00456">
    <property type="entry name" value="argS"/>
    <property type="match status" value="1"/>
</dbReference>
<dbReference type="InterPro" id="IPR035684">
    <property type="entry name" value="ArgRS_core"/>
</dbReference>
<dbReference type="CDD" id="cd07956">
    <property type="entry name" value="Anticodon_Ia_Arg"/>
    <property type="match status" value="1"/>
</dbReference>
<dbReference type="EMBL" id="KL198076">
    <property type="protein sequence ID" value="KDQ09621.1"/>
    <property type="molecule type" value="Genomic_DNA"/>
</dbReference>
<feature type="domain" description="DALR anticodon binding" evidence="11">
    <location>
        <begin position="469"/>
        <end position="589"/>
    </location>
</feature>
<evidence type="ECO:0000256" key="9">
    <source>
        <dbReference type="ARBA" id="ARBA00049339"/>
    </source>
</evidence>
<keyword evidence="6 10" id="KW-0648">Protein biosynthesis</keyword>
<evidence type="ECO:0000256" key="4">
    <source>
        <dbReference type="ARBA" id="ARBA00022741"/>
    </source>
</evidence>
<proteinExistence type="inferred from homology"/>
<dbReference type="STRING" id="930990.A0A067MDF2"/>
<dbReference type="EC" id="6.1.1.19" evidence="2"/>
<dbReference type="SUPFAM" id="SSF52374">
    <property type="entry name" value="Nucleotidylyl transferase"/>
    <property type="match status" value="1"/>
</dbReference>
<evidence type="ECO:0000256" key="2">
    <source>
        <dbReference type="ARBA" id="ARBA00012837"/>
    </source>
</evidence>
<evidence type="ECO:0000259" key="11">
    <source>
        <dbReference type="SMART" id="SM00836"/>
    </source>
</evidence>
<dbReference type="InterPro" id="IPR014729">
    <property type="entry name" value="Rossmann-like_a/b/a_fold"/>
</dbReference>